<dbReference type="InterPro" id="IPR005123">
    <property type="entry name" value="Oxoglu/Fe-dep_dioxygenase_dom"/>
</dbReference>
<dbReference type="GO" id="GO:0031543">
    <property type="term" value="F:peptidyl-proline dioxygenase activity"/>
    <property type="evidence" value="ECO:0007669"/>
    <property type="project" value="TreeGrafter"/>
</dbReference>
<evidence type="ECO:0000256" key="5">
    <source>
        <dbReference type="ARBA" id="ARBA00023002"/>
    </source>
</evidence>
<dbReference type="EMBL" id="FMWD01000006">
    <property type="protein sequence ID" value="SCZ61617.1"/>
    <property type="molecule type" value="Genomic_DNA"/>
</dbReference>
<dbReference type="InterPro" id="IPR044862">
    <property type="entry name" value="Pro_4_hyd_alph_FE2OG_OXY"/>
</dbReference>
<evidence type="ECO:0000256" key="1">
    <source>
        <dbReference type="ARBA" id="ARBA00001961"/>
    </source>
</evidence>
<comment type="cofactor">
    <cofactor evidence="1">
        <name>L-ascorbate</name>
        <dbReference type="ChEBI" id="CHEBI:38290"/>
    </cofactor>
</comment>
<evidence type="ECO:0000256" key="6">
    <source>
        <dbReference type="ARBA" id="ARBA00023004"/>
    </source>
</evidence>
<dbReference type="GO" id="GO:0031418">
    <property type="term" value="F:L-ascorbic acid binding"/>
    <property type="evidence" value="ECO:0007669"/>
    <property type="project" value="UniProtKB-KW"/>
</dbReference>
<reference evidence="8 9" key="1">
    <citation type="submission" date="2016-10" db="EMBL/GenBank/DDBJ databases">
        <authorList>
            <person name="de Groot N.N."/>
        </authorList>
    </citation>
    <scope>NUCLEOTIDE SEQUENCE [LARGE SCALE GENOMIC DNA]</scope>
    <source>
        <strain evidence="8 9">HLD2</strain>
    </source>
</reference>
<evidence type="ECO:0000256" key="3">
    <source>
        <dbReference type="ARBA" id="ARBA00022896"/>
    </source>
</evidence>
<keyword evidence="9" id="KW-1185">Reference proteome</keyword>
<dbReference type="InterPro" id="IPR006620">
    <property type="entry name" value="Pro_4_hyd_alph"/>
</dbReference>
<name>A0A1G5QIP6_9GAMM</name>
<accession>A0A1G5QIP6</accession>
<dbReference type="SMART" id="SM00702">
    <property type="entry name" value="P4Hc"/>
    <property type="match status" value="1"/>
</dbReference>
<organism evidence="8 9">
    <name type="scientific">Thiohalomonas denitrificans</name>
    <dbReference type="NCBI Taxonomy" id="415747"/>
    <lineage>
        <taxon>Bacteria</taxon>
        <taxon>Pseudomonadati</taxon>
        <taxon>Pseudomonadota</taxon>
        <taxon>Gammaproteobacteria</taxon>
        <taxon>Thiohalomonadales</taxon>
        <taxon>Thiohalomonadaceae</taxon>
        <taxon>Thiohalomonas</taxon>
    </lineage>
</organism>
<dbReference type="PANTHER" id="PTHR12907:SF26">
    <property type="entry name" value="HIF PROLYL HYDROXYLASE, ISOFORM C"/>
    <property type="match status" value="1"/>
</dbReference>
<gene>
    <name evidence="8" type="ORF">SAMN03097708_02166</name>
</gene>
<dbReference type="GO" id="GO:0008198">
    <property type="term" value="F:ferrous iron binding"/>
    <property type="evidence" value="ECO:0007669"/>
    <property type="project" value="TreeGrafter"/>
</dbReference>
<keyword evidence="3" id="KW-0847">Vitamin C</keyword>
<keyword evidence="2" id="KW-0479">Metal-binding</keyword>
<keyword evidence="4" id="KW-0223">Dioxygenase</keyword>
<proteinExistence type="predicted"/>
<dbReference type="AlphaFoldDB" id="A0A1G5QIP6"/>
<evidence type="ECO:0000256" key="4">
    <source>
        <dbReference type="ARBA" id="ARBA00022964"/>
    </source>
</evidence>
<evidence type="ECO:0000259" key="7">
    <source>
        <dbReference type="PROSITE" id="PS51471"/>
    </source>
</evidence>
<dbReference type="RefSeq" id="WP_175452536.1">
    <property type="nucleotide sequence ID" value="NZ_FMWD01000006.1"/>
</dbReference>
<dbReference type="Pfam" id="PF13640">
    <property type="entry name" value="2OG-FeII_Oxy_3"/>
    <property type="match status" value="1"/>
</dbReference>
<evidence type="ECO:0000256" key="2">
    <source>
        <dbReference type="ARBA" id="ARBA00022723"/>
    </source>
</evidence>
<dbReference type="STRING" id="415747.SAMN03097708_02166"/>
<protein>
    <submittedName>
        <fullName evidence="8">SM-20-related protein</fullName>
    </submittedName>
</protein>
<dbReference type="GO" id="GO:0071456">
    <property type="term" value="P:cellular response to hypoxia"/>
    <property type="evidence" value="ECO:0007669"/>
    <property type="project" value="TreeGrafter"/>
</dbReference>
<feature type="domain" description="Fe2OG dioxygenase" evidence="7">
    <location>
        <begin position="102"/>
        <end position="201"/>
    </location>
</feature>
<keyword evidence="5" id="KW-0560">Oxidoreductase</keyword>
<dbReference type="InterPro" id="IPR051559">
    <property type="entry name" value="HIF_prolyl_hydroxylases"/>
</dbReference>
<evidence type="ECO:0000313" key="9">
    <source>
        <dbReference type="Proteomes" id="UP000199648"/>
    </source>
</evidence>
<dbReference type="PROSITE" id="PS51471">
    <property type="entry name" value="FE2OG_OXY"/>
    <property type="match status" value="1"/>
</dbReference>
<evidence type="ECO:0000313" key="8">
    <source>
        <dbReference type="EMBL" id="SCZ61617.1"/>
    </source>
</evidence>
<dbReference type="Gene3D" id="2.60.120.620">
    <property type="entry name" value="q2cbj1_9rhob like domain"/>
    <property type="match status" value="1"/>
</dbReference>
<sequence length="203" mass="23532">MDLEPCQAVVDALADRGWGTFPGFVEREEVRELARECRTQWDAGGFRHAGVGRGEVLHVNADVRTDHIMWLDPEFATPAQLRWHGRLEKLRLAINRDLYLGLADYEGHFAIYPPGSFYRRHRDQFRENELRTITTILYLNEDWRLDDGGQLRLYLQSGEESPYVDILPEAGTLVSFLSGTFLHEVLPAGRQRMSLTGWYRKRI</sequence>
<dbReference type="PANTHER" id="PTHR12907">
    <property type="entry name" value="EGL NINE HOMOLOG-RELATED"/>
    <property type="match status" value="1"/>
</dbReference>
<dbReference type="Proteomes" id="UP000199648">
    <property type="component" value="Unassembled WGS sequence"/>
</dbReference>
<keyword evidence="6" id="KW-0408">Iron</keyword>